<dbReference type="Gene3D" id="3.90.550.10">
    <property type="entry name" value="Spore Coat Polysaccharide Biosynthesis Protein SpsA, Chain A"/>
    <property type="match status" value="1"/>
</dbReference>
<sequence>MNGLRFLVVTAFDVNYEVGFLCSVVNEAYCQRNSYTFQRVLLGAEEMRCLAAGRHLAWAKVALLEALVTGSSSALLEKVLRKARVVDFDYVVWIDADAMVLDHSLQLENFVEVAGGADFIIGEDMADTDLLNTGLMLFRRSSPWCQEVLKRWWNDSDQQWHHQVCWDQTGLCRLLCQDGFGLEKPWFSWAGGLRYKRWKQVFVLDCGSFNFKYLNNCSFVFHAVGERELLLSFTKRLLLKKDRLYLAVQDGFVVHGQDAVSREHLEASLDLLDDGEGPSAKAKLENALHFWRRFGVGKNSKKTEAPPLGWGLPTCAWLSVCRQLPADSASQLMLGPMKVESACNQRSLNFSDFARTFGDLPVRLLRPSKESAAASFGTRLWQLCSYVSGDLPPFGPLSFTSGKPWRLWNWSPWEGHMELQELAAWRCRALERRAAVEAFTRSMCDPPPMARPRDTGCDLRLARRPRIRAQRCGVKLLESSTPPGYEETARQKLAEAVRSICVSELPQTGSREELYRLVEALCTSGRSQLVFTELSQQVVRQLEEQLSGCSAESAAERLEQLVAVWRKMCQAFRQISKIYSFLDAAFVRRLENDVLDDVFRRHFRRKLAALPQLCSTAVEGALQLVQEERDGKAIDQQLFKSLIEMLRSLSFYKDFESKFFERTTEFYRKESEAWLQTCSLADYLLLSEQHLSKEKRRCDHYVLDPATLQPLLEVLRQEILAQHAQRLLSMGFAELVQGVEVDHLARLYQQYKDIGALALVRKAFHDAIYKAASIAVGKFGKWQKGGLQVLQGGDDAKVVVPELVRFLSSMQEVLHVAFLGDCNLAIALKEAFEGFLNSAAPNQAAKLLARYMDILLRGDGTAPATQLTQPSQGDLQFSPPRVNKGNKEDTEVHIKQALQIFRYLAAKDAFEAFFKKDLARRLLLQRSACREMEHYASSLLREECGAAYTAGIEGMFQDMEISKVLAEVFDSSAEAKDILEDLGVDFRVSVLTTGRWPSPPPSCEIQLPLPLQRLATCFASFYVQQHRGRSLRWCPAWGQCLLRANANTSRKELVVSHFQALVLLCFNTADQLSYEEICKATQIPDTELQLTLQSLSLHKTVKLLLKGSKERQIRPGETFSYNSAFTHKLYRITVSQISPKEQLQEEDAVEQRLVGSRVHELDAVVIRIMKIKKKMIHQELISEVLMTLRFPAEAADIKRRIESLIERECLERHPPNEQGVTCYTYLA</sequence>
<dbReference type="SUPFAM" id="SSF53448">
    <property type="entry name" value="Nucleotide-diphospho-sugar transferases"/>
    <property type="match status" value="1"/>
</dbReference>
<name>A0A9P1GTG4_9DINO</name>
<dbReference type="InterPro" id="IPR036388">
    <property type="entry name" value="WH-like_DNA-bd_sf"/>
</dbReference>
<dbReference type="SUPFAM" id="SSF74788">
    <property type="entry name" value="Cullin repeat-like"/>
    <property type="match status" value="1"/>
</dbReference>
<accession>A0A9P1GTG4</accession>
<dbReference type="InterPro" id="IPR019559">
    <property type="entry name" value="Cullin_neddylation_domain"/>
</dbReference>
<dbReference type="Pfam" id="PF00888">
    <property type="entry name" value="Cullin"/>
    <property type="match status" value="1"/>
</dbReference>
<evidence type="ECO:0000259" key="4">
    <source>
        <dbReference type="PROSITE" id="PS50069"/>
    </source>
</evidence>
<dbReference type="SUPFAM" id="SSF46785">
    <property type="entry name" value="Winged helix' DNA-binding domain"/>
    <property type="match status" value="1"/>
</dbReference>
<dbReference type="GO" id="GO:0006511">
    <property type="term" value="P:ubiquitin-dependent protein catabolic process"/>
    <property type="evidence" value="ECO:0007669"/>
    <property type="project" value="InterPro"/>
</dbReference>
<feature type="domain" description="Cullin family profile" evidence="4">
    <location>
        <begin position="843"/>
        <end position="1096"/>
    </location>
</feature>
<dbReference type="EMBL" id="CAMXCT010006832">
    <property type="protein sequence ID" value="CAI4020774.1"/>
    <property type="molecule type" value="Genomic_DNA"/>
</dbReference>
<dbReference type="InterPro" id="IPR036317">
    <property type="entry name" value="Cullin_homology_sf"/>
</dbReference>
<dbReference type="SMART" id="SM00182">
    <property type="entry name" value="CULLIN"/>
    <property type="match status" value="1"/>
</dbReference>
<dbReference type="InterPro" id="IPR045093">
    <property type="entry name" value="Cullin"/>
</dbReference>
<gene>
    <name evidence="5" type="ORF">C1SCF055_LOCUS45159</name>
</gene>
<dbReference type="InterPro" id="IPR001373">
    <property type="entry name" value="Cullin_N"/>
</dbReference>
<comment type="caution">
    <text evidence="5">The sequence shown here is derived from an EMBL/GenBank/DDBJ whole genome shotgun (WGS) entry which is preliminary data.</text>
</comment>
<dbReference type="Gene3D" id="1.10.10.10">
    <property type="entry name" value="Winged helix-like DNA-binding domain superfamily/Winged helix DNA-binding domain"/>
    <property type="match status" value="1"/>
</dbReference>
<dbReference type="SMART" id="SM00884">
    <property type="entry name" value="Cullin_Nedd8"/>
    <property type="match status" value="1"/>
</dbReference>
<reference evidence="6 7" key="2">
    <citation type="submission" date="2024-05" db="EMBL/GenBank/DDBJ databases">
        <authorList>
            <person name="Chen Y."/>
            <person name="Shah S."/>
            <person name="Dougan E. K."/>
            <person name="Thang M."/>
            <person name="Chan C."/>
        </authorList>
    </citation>
    <scope>NUCLEOTIDE SEQUENCE [LARGE SCALE GENOMIC DNA]</scope>
</reference>
<evidence type="ECO:0000256" key="1">
    <source>
        <dbReference type="ARBA" id="ARBA00006019"/>
    </source>
</evidence>
<dbReference type="PROSITE" id="PS50069">
    <property type="entry name" value="CULLIN_2"/>
    <property type="match status" value="1"/>
</dbReference>
<dbReference type="Proteomes" id="UP001152797">
    <property type="component" value="Unassembled WGS sequence"/>
</dbReference>
<dbReference type="Pfam" id="PF26557">
    <property type="entry name" value="Cullin_AB"/>
    <property type="match status" value="1"/>
</dbReference>
<dbReference type="GO" id="GO:0031625">
    <property type="term" value="F:ubiquitin protein ligase binding"/>
    <property type="evidence" value="ECO:0007669"/>
    <property type="project" value="InterPro"/>
</dbReference>
<evidence type="ECO:0000256" key="2">
    <source>
        <dbReference type="PROSITE-ProRule" id="PRU00330"/>
    </source>
</evidence>
<evidence type="ECO:0000256" key="3">
    <source>
        <dbReference type="RuleBase" id="RU003829"/>
    </source>
</evidence>
<reference evidence="5" key="1">
    <citation type="submission" date="2022-10" db="EMBL/GenBank/DDBJ databases">
        <authorList>
            <person name="Chen Y."/>
            <person name="Dougan E. K."/>
            <person name="Chan C."/>
            <person name="Rhodes N."/>
            <person name="Thang M."/>
        </authorList>
    </citation>
    <scope>NUCLEOTIDE SEQUENCE</scope>
</reference>
<dbReference type="AlphaFoldDB" id="A0A9P1GTG4"/>
<dbReference type="InterPro" id="IPR016158">
    <property type="entry name" value="Cullin_homology"/>
</dbReference>
<organism evidence="5">
    <name type="scientific">Cladocopium goreaui</name>
    <dbReference type="NCBI Taxonomy" id="2562237"/>
    <lineage>
        <taxon>Eukaryota</taxon>
        <taxon>Sar</taxon>
        <taxon>Alveolata</taxon>
        <taxon>Dinophyceae</taxon>
        <taxon>Suessiales</taxon>
        <taxon>Symbiodiniaceae</taxon>
        <taxon>Cladocopium</taxon>
    </lineage>
</organism>
<evidence type="ECO:0000313" key="5">
    <source>
        <dbReference type="EMBL" id="CAI4020774.1"/>
    </source>
</evidence>
<dbReference type="EMBL" id="CAMXCT030006832">
    <property type="protein sequence ID" value="CAL4808086.1"/>
    <property type="molecule type" value="Genomic_DNA"/>
</dbReference>
<evidence type="ECO:0000313" key="6">
    <source>
        <dbReference type="EMBL" id="CAL4808086.1"/>
    </source>
</evidence>
<dbReference type="FunFam" id="1.20.1310.10:FF:000001">
    <property type="entry name" value="Cullin 3"/>
    <property type="match status" value="1"/>
</dbReference>
<keyword evidence="7" id="KW-1185">Reference proteome</keyword>
<dbReference type="Pfam" id="PF10557">
    <property type="entry name" value="Cullin_Nedd8"/>
    <property type="match status" value="1"/>
</dbReference>
<dbReference type="InterPro" id="IPR036390">
    <property type="entry name" value="WH_DNA-bd_sf"/>
</dbReference>
<dbReference type="Gene3D" id="3.30.230.130">
    <property type="entry name" value="Cullin, Chain C, Domain 2"/>
    <property type="match status" value="1"/>
</dbReference>
<evidence type="ECO:0000313" key="7">
    <source>
        <dbReference type="Proteomes" id="UP001152797"/>
    </source>
</evidence>
<dbReference type="OrthoDB" id="407658at2759"/>
<proteinExistence type="inferred from homology"/>
<dbReference type="EMBL" id="CAMXCT020006832">
    <property type="protein sequence ID" value="CAL1174149.1"/>
    <property type="molecule type" value="Genomic_DNA"/>
</dbReference>
<dbReference type="InterPro" id="IPR029044">
    <property type="entry name" value="Nucleotide-diphossugar_trans"/>
</dbReference>
<dbReference type="InterPro" id="IPR016159">
    <property type="entry name" value="Cullin_repeat-like_dom_sf"/>
</dbReference>
<protein>
    <submittedName>
        <fullName evidence="6">Cullin-4A (CUL-4A)</fullName>
    </submittedName>
</protein>
<dbReference type="InterPro" id="IPR059120">
    <property type="entry name" value="Cullin-like_AB"/>
</dbReference>
<dbReference type="Gene3D" id="1.20.1310.10">
    <property type="entry name" value="Cullin Repeats"/>
    <property type="match status" value="4"/>
</dbReference>
<dbReference type="SUPFAM" id="SSF75632">
    <property type="entry name" value="Cullin homology domain"/>
    <property type="match status" value="1"/>
</dbReference>
<comment type="similarity">
    <text evidence="1 2 3">Belongs to the cullin family.</text>
</comment>
<dbReference type="PANTHER" id="PTHR11932">
    <property type="entry name" value="CULLIN"/>
    <property type="match status" value="1"/>
</dbReference>